<dbReference type="PANTHER" id="PTHR15323">
    <property type="entry name" value="D123 PROTEIN"/>
    <property type="match status" value="1"/>
</dbReference>
<sequence>MITINATEDDILQCHYSKWIKGFSKVTPLSIVVNTDANFTEYMAQDGIFLPVEESEDQLQGNDLQGASESNSESVHRISHLIVQLNEAIKALKAPVFVKLNWTAPTDAEWINGNSLKCYNANDILLLLKSSDRVAFDMQHMFDMCLHHSANDLPRPNAIILRRWLDVNPAMEFRLFVFNKRLKRICQRDCTTYYPFLKQSRNSLRRVLTSFFNLKLENKFALASYTADVYVTPAGRVWLLDFNPAGAPTSALLYEWSDFADIIYHHSSAAAEQTPAEECEVEFSLVENEAEVLPSSKGAARGPIDVAAPEFSDFMRLCQLQATSSDIDLEADEG</sequence>
<gene>
    <name evidence="2" type="ORF">CSSPJE1EN1_LOCUS27553</name>
</gene>
<reference evidence="2" key="1">
    <citation type="submission" date="2024-02" db="EMBL/GenBank/DDBJ databases">
        <authorList>
            <consortium name="ELIXIR-Norway"/>
            <consortium name="Elixir Norway"/>
        </authorList>
    </citation>
    <scope>NUCLEOTIDE SEQUENCE</scope>
</reference>
<dbReference type="Proteomes" id="UP001497444">
    <property type="component" value="Unassembled WGS sequence"/>
</dbReference>
<dbReference type="Pfam" id="PF07065">
    <property type="entry name" value="D123"/>
    <property type="match status" value="1"/>
</dbReference>
<keyword evidence="3" id="KW-1185">Reference proteome</keyword>
<evidence type="ECO:0008006" key="4">
    <source>
        <dbReference type="Google" id="ProtNLM"/>
    </source>
</evidence>
<accession>A0ABP0VFA6</accession>
<organism evidence="2 3">
    <name type="scientific">Sphagnum jensenii</name>
    <dbReference type="NCBI Taxonomy" id="128206"/>
    <lineage>
        <taxon>Eukaryota</taxon>
        <taxon>Viridiplantae</taxon>
        <taxon>Streptophyta</taxon>
        <taxon>Embryophyta</taxon>
        <taxon>Bryophyta</taxon>
        <taxon>Sphagnophytina</taxon>
        <taxon>Sphagnopsida</taxon>
        <taxon>Sphagnales</taxon>
        <taxon>Sphagnaceae</taxon>
        <taxon>Sphagnum</taxon>
    </lineage>
</organism>
<comment type="caution">
    <text evidence="2">The sequence shown here is derived from an EMBL/GenBank/DDBJ whole genome shotgun (WGS) entry which is preliminary data.</text>
</comment>
<proteinExistence type="inferred from homology"/>
<evidence type="ECO:0000256" key="1">
    <source>
        <dbReference type="ARBA" id="ARBA00011047"/>
    </source>
</evidence>
<dbReference type="EMBL" id="CAXAQS010000572">
    <property type="protein sequence ID" value="CAK9252175.1"/>
    <property type="molecule type" value="Genomic_DNA"/>
</dbReference>
<name>A0ABP0VFA6_9BRYO</name>
<dbReference type="PANTHER" id="PTHR15323:SF6">
    <property type="entry name" value="CELL DIVISION CYCLE PROTEIN 123 HOMOLOG"/>
    <property type="match status" value="1"/>
</dbReference>
<evidence type="ECO:0000313" key="3">
    <source>
        <dbReference type="Proteomes" id="UP001497444"/>
    </source>
</evidence>
<protein>
    <recommendedName>
        <fullName evidence="4">Cell division cycle protein 123</fullName>
    </recommendedName>
</protein>
<evidence type="ECO:0000313" key="2">
    <source>
        <dbReference type="EMBL" id="CAK9252175.1"/>
    </source>
</evidence>
<comment type="similarity">
    <text evidence="1">Belongs to the CDC123 family.</text>
</comment>
<dbReference type="InterPro" id="IPR009772">
    <property type="entry name" value="CDC123"/>
</dbReference>